<keyword evidence="2" id="KW-1185">Reference proteome</keyword>
<dbReference type="Proteomes" id="UP000593568">
    <property type="component" value="Unassembled WGS sequence"/>
</dbReference>
<name>A0A7J9E1N0_9ROSI</name>
<evidence type="ECO:0000313" key="1">
    <source>
        <dbReference type="EMBL" id="MBA0766919.1"/>
    </source>
</evidence>
<dbReference type="EMBL" id="JABEZW010000006">
    <property type="protein sequence ID" value="MBA0766919.1"/>
    <property type="molecule type" value="Genomic_DNA"/>
</dbReference>
<comment type="caution">
    <text evidence="1">The sequence shown here is derived from an EMBL/GenBank/DDBJ whole genome shotgun (WGS) entry which is preliminary data.</text>
</comment>
<organism evidence="1 2">
    <name type="scientific">Gossypium trilobum</name>
    <dbReference type="NCBI Taxonomy" id="34281"/>
    <lineage>
        <taxon>Eukaryota</taxon>
        <taxon>Viridiplantae</taxon>
        <taxon>Streptophyta</taxon>
        <taxon>Embryophyta</taxon>
        <taxon>Tracheophyta</taxon>
        <taxon>Spermatophyta</taxon>
        <taxon>Magnoliopsida</taxon>
        <taxon>eudicotyledons</taxon>
        <taxon>Gunneridae</taxon>
        <taxon>Pentapetalae</taxon>
        <taxon>rosids</taxon>
        <taxon>malvids</taxon>
        <taxon>Malvales</taxon>
        <taxon>Malvaceae</taxon>
        <taxon>Malvoideae</taxon>
        <taxon>Gossypium</taxon>
    </lineage>
</organism>
<reference evidence="1 2" key="1">
    <citation type="journal article" date="2019" name="Genome Biol. Evol.">
        <title>Insights into the evolution of the New World diploid cottons (Gossypium, subgenus Houzingenia) based on genome sequencing.</title>
        <authorList>
            <person name="Grover C.E."/>
            <person name="Arick M.A. 2nd"/>
            <person name="Thrash A."/>
            <person name="Conover J.L."/>
            <person name="Sanders W.S."/>
            <person name="Peterson D.G."/>
            <person name="Frelichowski J.E."/>
            <person name="Scheffler J.A."/>
            <person name="Scheffler B.E."/>
            <person name="Wendel J.F."/>
        </authorList>
    </citation>
    <scope>NUCLEOTIDE SEQUENCE [LARGE SCALE GENOMIC DNA]</scope>
    <source>
        <strain evidence="1">8</strain>
        <tissue evidence="1">Leaf</tissue>
    </source>
</reference>
<gene>
    <name evidence="1" type="ORF">Gotri_015910</name>
</gene>
<evidence type="ECO:0000313" key="2">
    <source>
        <dbReference type="Proteomes" id="UP000593568"/>
    </source>
</evidence>
<protein>
    <submittedName>
        <fullName evidence="1">Uncharacterized protein</fullName>
    </submittedName>
</protein>
<accession>A0A7J9E1N0</accession>
<dbReference type="AlphaFoldDB" id="A0A7J9E1N0"/>
<sequence length="220" mass="25460">MGIDQEENSGRGEVVAETLRVPLSDLVSSLVELITSQVEQGSIQDGRRSLESRDLIALWGRPSFTWHRERSFERFDQALGNIAWVKLFPNLHTYPSDEGQIISQEELDSILHREELLRKQKARYNWLNLRDRNNRFFHSRTLQRRKANSINALRNQKLYGELLTKLGDLPPSSFPQLGQCDKKFLGKLILDEEIKSSHFDMAPRKAPGNDGFHALFFQNQ</sequence>
<proteinExistence type="predicted"/>